<dbReference type="GO" id="GO:0008725">
    <property type="term" value="F:DNA-3-methyladenine glycosylase activity"/>
    <property type="evidence" value="ECO:0007669"/>
    <property type="project" value="InterPro"/>
</dbReference>
<dbReference type="Pfam" id="PF03352">
    <property type="entry name" value="Adenine_glyco"/>
    <property type="match status" value="2"/>
</dbReference>
<feature type="region of interest" description="Disordered" evidence="2">
    <location>
        <begin position="1"/>
        <end position="41"/>
    </location>
</feature>
<dbReference type="Proteomes" id="UP001418222">
    <property type="component" value="Unassembled WGS sequence"/>
</dbReference>
<dbReference type="GO" id="GO:0006284">
    <property type="term" value="P:base-excision repair"/>
    <property type="evidence" value="ECO:0007669"/>
    <property type="project" value="InterPro"/>
</dbReference>
<feature type="binding site" evidence="1">
    <location>
        <position position="355"/>
    </location>
    <ligand>
        <name>Zn(2+)</name>
        <dbReference type="ChEBI" id="CHEBI:29105"/>
    </ligand>
</feature>
<name>A0AAP0FYX2_9ASPA</name>
<evidence type="ECO:0000313" key="4">
    <source>
        <dbReference type="Proteomes" id="UP001418222"/>
    </source>
</evidence>
<proteinExistence type="predicted"/>
<evidence type="ECO:0000256" key="2">
    <source>
        <dbReference type="SAM" id="MobiDB-lite"/>
    </source>
</evidence>
<evidence type="ECO:0000256" key="1">
    <source>
        <dbReference type="PIRSR" id="PIRSR605019-1"/>
    </source>
</evidence>
<reference evidence="3 4" key="1">
    <citation type="journal article" date="2022" name="Nat. Plants">
        <title>Genomes of leafy and leafless Platanthera orchids illuminate the evolution of mycoheterotrophy.</title>
        <authorList>
            <person name="Li M.H."/>
            <person name="Liu K.W."/>
            <person name="Li Z."/>
            <person name="Lu H.C."/>
            <person name="Ye Q.L."/>
            <person name="Zhang D."/>
            <person name="Wang J.Y."/>
            <person name="Li Y.F."/>
            <person name="Zhong Z.M."/>
            <person name="Liu X."/>
            <person name="Yu X."/>
            <person name="Liu D.K."/>
            <person name="Tu X.D."/>
            <person name="Liu B."/>
            <person name="Hao Y."/>
            <person name="Liao X.Y."/>
            <person name="Jiang Y.T."/>
            <person name="Sun W.H."/>
            <person name="Chen J."/>
            <person name="Chen Y.Q."/>
            <person name="Ai Y."/>
            <person name="Zhai J.W."/>
            <person name="Wu S.S."/>
            <person name="Zhou Z."/>
            <person name="Hsiao Y.Y."/>
            <person name="Wu W.L."/>
            <person name="Chen Y.Y."/>
            <person name="Lin Y.F."/>
            <person name="Hsu J.L."/>
            <person name="Li C.Y."/>
            <person name="Wang Z.W."/>
            <person name="Zhao X."/>
            <person name="Zhong W.Y."/>
            <person name="Ma X.K."/>
            <person name="Ma L."/>
            <person name="Huang J."/>
            <person name="Chen G.Z."/>
            <person name="Huang M.Z."/>
            <person name="Huang L."/>
            <person name="Peng D.H."/>
            <person name="Luo Y.B."/>
            <person name="Zou S.Q."/>
            <person name="Chen S.P."/>
            <person name="Lan S."/>
            <person name="Tsai W.C."/>
            <person name="Van de Peer Y."/>
            <person name="Liu Z.J."/>
        </authorList>
    </citation>
    <scope>NUCLEOTIDE SEQUENCE [LARGE SCALE GENOMIC DNA]</scope>
    <source>
        <strain evidence="3">Lor287</strain>
    </source>
</reference>
<evidence type="ECO:0000313" key="3">
    <source>
        <dbReference type="EMBL" id="KAK8926294.1"/>
    </source>
</evidence>
<sequence>MPAPSHGSHANERRTPTKSTPSRQWQRPHPLGIHGSSSSLSLSSLSQNSIASSSFNGSISSWDRKIPFSFRQMFGSQERTENLCGGAVKGAGLDSADFESLGGREEEEEEEGGCFGRGEGIDEKVGFSELFELLALCGMLIDCNWTEILKRQELYRDVFAKFDYNVVAKMEENEIMLISSKKELFLGEGRVRCIIDNAKCIQKAKNLGGVYGREDLALRSSAAAFWRPDSVTSEYRLAIICDVGRKSPTRRVLLLLATGTVQSSPVLNEIRSSPAPLGGRAAWRVVKEFGSFSGYIWGHVNHKAMVSKFKDQKSVPLRSPKAEALSKDLLRRGFRLAGPVIVYSFMQATGIVVDHILCCFRFGECARLAHAFPSKFA</sequence>
<dbReference type="Gene3D" id="1.10.340.30">
    <property type="entry name" value="Hypothetical protein, domain 2"/>
    <property type="match status" value="2"/>
</dbReference>
<dbReference type="PANTHER" id="PTHR31116">
    <property type="entry name" value="OS04G0501200 PROTEIN"/>
    <property type="match status" value="1"/>
</dbReference>
<comment type="caution">
    <text evidence="3">The sequence shown here is derived from an EMBL/GenBank/DDBJ whole genome shotgun (WGS) entry which is preliminary data.</text>
</comment>
<accession>A0AAP0FYX2</accession>
<keyword evidence="1" id="KW-0862">Zinc</keyword>
<protein>
    <recommendedName>
        <fullName evidence="5">DNA-3-methyladenine glycosylase I</fullName>
    </recommendedName>
</protein>
<dbReference type="AlphaFoldDB" id="A0AAP0FYX2"/>
<dbReference type="EMBL" id="JBBWWQ010000016">
    <property type="protein sequence ID" value="KAK8926294.1"/>
    <property type="molecule type" value="Genomic_DNA"/>
</dbReference>
<dbReference type="InterPro" id="IPR005019">
    <property type="entry name" value="Adenine_glyco"/>
</dbReference>
<gene>
    <name evidence="3" type="ORF">KSP39_PZI018162</name>
</gene>
<dbReference type="PANTHER" id="PTHR31116:SF29">
    <property type="entry name" value="DNA GLYCOSYLASE SUPERFAMILY PROTEIN"/>
    <property type="match status" value="1"/>
</dbReference>
<dbReference type="SUPFAM" id="SSF48150">
    <property type="entry name" value="DNA-glycosylase"/>
    <property type="match status" value="2"/>
</dbReference>
<feature type="binding site" evidence="1">
    <location>
        <position position="359"/>
    </location>
    <ligand>
        <name>Zn(2+)</name>
        <dbReference type="ChEBI" id="CHEBI:29105"/>
    </ligand>
</feature>
<organism evidence="3 4">
    <name type="scientific">Platanthera zijinensis</name>
    <dbReference type="NCBI Taxonomy" id="2320716"/>
    <lineage>
        <taxon>Eukaryota</taxon>
        <taxon>Viridiplantae</taxon>
        <taxon>Streptophyta</taxon>
        <taxon>Embryophyta</taxon>
        <taxon>Tracheophyta</taxon>
        <taxon>Spermatophyta</taxon>
        <taxon>Magnoliopsida</taxon>
        <taxon>Liliopsida</taxon>
        <taxon>Asparagales</taxon>
        <taxon>Orchidaceae</taxon>
        <taxon>Orchidoideae</taxon>
        <taxon>Orchideae</taxon>
        <taxon>Orchidinae</taxon>
        <taxon>Platanthera</taxon>
    </lineage>
</organism>
<dbReference type="GO" id="GO:0046872">
    <property type="term" value="F:metal ion binding"/>
    <property type="evidence" value="ECO:0007669"/>
    <property type="project" value="UniProtKB-KW"/>
</dbReference>
<evidence type="ECO:0008006" key="5">
    <source>
        <dbReference type="Google" id="ProtNLM"/>
    </source>
</evidence>
<keyword evidence="1" id="KW-0479">Metal-binding</keyword>
<keyword evidence="4" id="KW-1185">Reference proteome</keyword>
<dbReference type="InterPro" id="IPR011257">
    <property type="entry name" value="DNA_glycosylase"/>
</dbReference>